<organism evidence="1 2">
    <name type="scientific">Paenibacillus pseudetheri</name>
    <dbReference type="NCBI Taxonomy" id="2897682"/>
    <lineage>
        <taxon>Bacteria</taxon>
        <taxon>Bacillati</taxon>
        <taxon>Bacillota</taxon>
        <taxon>Bacilli</taxon>
        <taxon>Bacillales</taxon>
        <taxon>Paenibacillaceae</taxon>
        <taxon>Paenibacillus</taxon>
    </lineage>
</organism>
<reference evidence="1" key="1">
    <citation type="submission" date="2021-12" db="EMBL/GenBank/DDBJ databases">
        <authorList>
            <person name="Criscuolo A."/>
        </authorList>
    </citation>
    <scope>NUCLEOTIDE SEQUENCE</scope>
    <source>
        <strain evidence="1">CIP111894</strain>
    </source>
</reference>
<name>A0ABN8FET2_9BACL</name>
<gene>
    <name evidence="1" type="ORF">PAECIP111894_00220</name>
</gene>
<dbReference type="EMBL" id="CAKMAB010000001">
    <property type="protein sequence ID" value="CAH1054075.1"/>
    <property type="molecule type" value="Genomic_DNA"/>
</dbReference>
<sequence>MEELLKKIKDCNTMPELDAMRLELVKAGKAFPESFQTMQAAFIKKKNQLNRIPLSKREW</sequence>
<proteinExistence type="predicted"/>
<evidence type="ECO:0000313" key="2">
    <source>
        <dbReference type="Proteomes" id="UP000838749"/>
    </source>
</evidence>
<keyword evidence="2" id="KW-1185">Reference proteome</keyword>
<evidence type="ECO:0000313" key="1">
    <source>
        <dbReference type="EMBL" id="CAH1054075.1"/>
    </source>
</evidence>
<accession>A0ABN8FET2</accession>
<protein>
    <submittedName>
        <fullName evidence="1">Uncharacterized protein</fullName>
    </submittedName>
</protein>
<comment type="caution">
    <text evidence="1">The sequence shown here is derived from an EMBL/GenBank/DDBJ whole genome shotgun (WGS) entry which is preliminary data.</text>
</comment>
<dbReference type="Proteomes" id="UP000838749">
    <property type="component" value="Unassembled WGS sequence"/>
</dbReference>
<dbReference type="RefSeq" id="WP_234530115.1">
    <property type="nucleotide sequence ID" value="NZ_CAKMAB010000001.1"/>
</dbReference>